<evidence type="ECO:0000313" key="4">
    <source>
        <dbReference type="Proteomes" id="UP000648352"/>
    </source>
</evidence>
<evidence type="ECO:0008006" key="5">
    <source>
        <dbReference type="Google" id="ProtNLM"/>
    </source>
</evidence>
<proteinExistence type="predicted"/>
<comment type="caution">
    <text evidence="3">The sequence shown here is derived from an EMBL/GenBank/DDBJ whole genome shotgun (WGS) entry which is preliminary data.</text>
</comment>
<feature type="region of interest" description="Disordered" evidence="1">
    <location>
        <begin position="334"/>
        <end position="356"/>
    </location>
</feature>
<reference evidence="3 4" key="1">
    <citation type="submission" date="2020-08" db="EMBL/GenBank/DDBJ databases">
        <title>A Genomic Blueprint of the Chicken Gut Microbiome.</title>
        <authorList>
            <person name="Gilroy R."/>
            <person name="Ravi A."/>
            <person name="Getino M."/>
            <person name="Pursley I."/>
            <person name="Horton D.L."/>
            <person name="Alikhan N.-F."/>
            <person name="Baker D."/>
            <person name="Gharbi K."/>
            <person name="Hall N."/>
            <person name="Watson M."/>
            <person name="Adriaenssens E.M."/>
            <person name="Foster-Nyarko E."/>
            <person name="Jarju S."/>
            <person name="Secka A."/>
            <person name="Antonio M."/>
            <person name="Oren A."/>
            <person name="Chaudhuri R."/>
            <person name="La Ragione R.M."/>
            <person name="Hildebrand F."/>
            <person name="Pallen M.J."/>
        </authorList>
    </citation>
    <scope>NUCLEOTIDE SEQUENCE [LARGE SCALE GENOMIC DNA]</scope>
    <source>
        <strain evidence="3 4">Sa4CUA7</strain>
    </source>
</reference>
<feature type="compositionally biased region" description="Low complexity" evidence="1">
    <location>
        <begin position="334"/>
        <end position="344"/>
    </location>
</feature>
<evidence type="ECO:0000256" key="1">
    <source>
        <dbReference type="SAM" id="MobiDB-lite"/>
    </source>
</evidence>
<dbReference type="RefSeq" id="WP_191719990.1">
    <property type="nucleotide sequence ID" value="NZ_JACSQP010000013.1"/>
</dbReference>
<accession>A0ABR8S5P9</accession>
<gene>
    <name evidence="3" type="ORF">H9651_14225</name>
</gene>
<dbReference type="Proteomes" id="UP000648352">
    <property type="component" value="Unassembled WGS sequence"/>
</dbReference>
<keyword evidence="2" id="KW-0472">Membrane</keyword>
<evidence type="ECO:0000313" key="3">
    <source>
        <dbReference type="EMBL" id="MBD7958795.1"/>
    </source>
</evidence>
<organism evidence="3 4">
    <name type="scientific">Microbacterium pullorum</name>
    <dbReference type="NCBI Taxonomy" id="2762236"/>
    <lineage>
        <taxon>Bacteria</taxon>
        <taxon>Bacillati</taxon>
        <taxon>Actinomycetota</taxon>
        <taxon>Actinomycetes</taxon>
        <taxon>Micrococcales</taxon>
        <taxon>Microbacteriaceae</taxon>
        <taxon>Microbacterium</taxon>
    </lineage>
</organism>
<name>A0ABR8S5P9_9MICO</name>
<feature type="transmembrane region" description="Helical" evidence="2">
    <location>
        <begin position="287"/>
        <end position="312"/>
    </location>
</feature>
<protein>
    <recommendedName>
        <fullName evidence="5">DUF916 domain-containing protein</fullName>
    </recommendedName>
</protein>
<dbReference type="EMBL" id="JACSQP010000013">
    <property type="protein sequence ID" value="MBD7958795.1"/>
    <property type="molecule type" value="Genomic_DNA"/>
</dbReference>
<keyword evidence="2" id="KW-1133">Transmembrane helix</keyword>
<evidence type="ECO:0000256" key="2">
    <source>
        <dbReference type="SAM" id="Phobius"/>
    </source>
</evidence>
<keyword evidence="2" id="KW-0812">Transmembrane</keyword>
<keyword evidence="4" id="KW-1185">Reference proteome</keyword>
<sequence length="356" mass="36227">MALVGRALLALGVAVTLGVGGNVAYADEGTITWSVTPATADGPDGRGVIEQEIDPGASAQEHFAVRNLSAVPVTFRLTAADGYYTAKGRFDMLPSTEPSVDAGTWIELPPTVTVEPNATAVIPFTTTVPDDAIPGDHAAGIAASVLSSGTDGSGSEVGVESRVGFRLMTRVTGDILPAVSIVGAIADYQQSWNPFLPGAASVTFTVRNTGNTGIALEGAVAVGTGTAGFPAEGQQQQQLLPGAEMSFAVPVTGVWPLLAVPTTVTLAPDAYDFGGAAVAMEPVSIDLMLWALPLPQLAVVVGSAFIVAALLWGRRRSARTLAAALAAAREEGRAAAAAASDTRASPPPHPDKDTHP</sequence>